<dbReference type="InterPro" id="IPR050090">
    <property type="entry name" value="Tyrosine_recombinase_XerCD"/>
</dbReference>
<name>A0A4R6QZW0_9BURK</name>
<organism evidence="9 10">
    <name type="scientific">Aquabacterium commune</name>
    <dbReference type="NCBI Taxonomy" id="70586"/>
    <lineage>
        <taxon>Bacteria</taxon>
        <taxon>Pseudomonadati</taxon>
        <taxon>Pseudomonadota</taxon>
        <taxon>Betaproteobacteria</taxon>
        <taxon>Burkholderiales</taxon>
        <taxon>Aquabacterium</taxon>
    </lineage>
</organism>
<dbReference type="InterPro" id="IPR044068">
    <property type="entry name" value="CB"/>
</dbReference>
<keyword evidence="3 5" id="KW-0238">DNA-binding</keyword>
<dbReference type="PROSITE" id="PS51900">
    <property type="entry name" value="CB"/>
    <property type="match status" value="1"/>
</dbReference>
<evidence type="ECO:0000259" key="7">
    <source>
        <dbReference type="PROSITE" id="PS51898"/>
    </source>
</evidence>
<evidence type="ECO:0000256" key="1">
    <source>
        <dbReference type="ARBA" id="ARBA00008857"/>
    </source>
</evidence>
<dbReference type="Pfam" id="PF12482">
    <property type="entry name" value="DUF3701"/>
    <property type="match status" value="1"/>
</dbReference>
<dbReference type="RefSeq" id="WP_133611289.1">
    <property type="nucleotide sequence ID" value="NZ_SNXW01000017.1"/>
</dbReference>
<evidence type="ECO:0000256" key="2">
    <source>
        <dbReference type="ARBA" id="ARBA00022908"/>
    </source>
</evidence>
<sequence>MTSLFSEPTSQAPRKRGRPKGAKTADVRTQAIGVCHFAFLRAWISGVTLHKAWERYLAFDGGSNDERHIKAVRDRLYDQVVADGRAINERLPDDQKIDRFLLVMGDKPKPESLFVMPSMEEFCEQEGLDPDFYSEAELAEIMREHYPVDQPQEDEPLVLERKNPDVNAHVQALNVLQLHLAKPATEDDELGRWFTKALSKKLGTEAGAKTLGDLVRYINVHGHAWYRRISSLGPTRAKRIIDWLVSLDPDGEMPGLRLRDHAYGPITDAVASVGGQVATPTPSPRFGLVPIERIAVPDVLLGRDGYLRAAGPNTLGAETDAQAIQAWLACYEDRPKTLDTYKRDIERFWLWCLVQKRKPLSSITSMDCAEYKRFLEAPPADWIQERPEPRSSERWRPFRGKLSASSQKQALTIISICFESLVSDGYLIGNPMTGTLKKSKLKRAATKTDRGFTLPQWNWIWACTSQVRDVVRRERLRLTLKLLVTTGLRLDELTRARRGDLSHVQVEDDPMAPDTGEKAWILDVVGKGDVEREVPVPDDVVAMIDAHMRRYVALAGERWQDLDQAAVAALPLVAQVSHPVGSSLGGRVAITPLERSGVYRMLKRYFQFVAKQGVAAGRLDGPQFLKASTHWLRHTFGKLSVASGTPLDVVKEAMGHASLSTTSIYTTAGRSRMIKQLRTLPPGDLPTFTVSERQ</sequence>
<dbReference type="InterPro" id="IPR010998">
    <property type="entry name" value="Integrase_recombinase_N"/>
</dbReference>
<feature type="compositionally biased region" description="Polar residues" evidence="6">
    <location>
        <begin position="1"/>
        <end position="12"/>
    </location>
</feature>
<evidence type="ECO:0000313" key="9">
    <source>
        <dbReference type="EMBL" id="TDP78725.1"/>
    </source>
</evidence>
<evidence type="ECO:0000256" key="5">
    <source>
        <dbReference type="PROSITE-ProRule" id="PRU01248"/>
    </source>
</evidence>
<dbReference type="PANTHER" id="PTHR30349">
    <property type="entry name" value="PHAGE INTEGRASE-RELATED"/>
    <property type="match status" value="1"/>
</dbReference>
<proteinExistence type="inferred from homology"/>
<evidence type="ECO:0000256" key="4">
    <source>
        <dbReference type="ARBA" id="ARBA00023172"/>
    </source>
</evidence>
<evidence type="ECO:0000256" key="3">
    <source>
        <dbReference type="ARBA" id="ARBA00023125"/>
    </source>
</evidence>
<dbReference type="GO" id="GO:0006310">
    <property type="term" value="P:DNA recombination"/>
    <property type="evidence" value="ECO:0007669"/>
    <property type="project" value="UniProtKB-KW"/>
</dbReference>
<dbReference type="EMBL" id="SNXW01000017">
    <property type="protein sequence ID" value="TDP78725.1"/>
    <property type="molecule type" value="Genomic_DNA"/>
</dbReference>
<dbReference type="GO" id="GO:0003677">
    <property type="term" value="F:DNA binding"/>
    <property type="evidence" value="ECO:0007669"/>
    <property type="project" value="UniProtKB-UniRule"/>
</dbReference>
<evidence type="ECO:0000313" key="10">
    <source>
        <dbReference type="Proteomes" id="UP000294593"/>
    </source>
</evidence>
<evidence type="ECO:0000256" key="6">
    <source>
        <dbReference type="SAM" id="MobiDB-lite"/>
    </source>
</evidence>
<dbReference type="Gene3D" id="1.10.443.10">
    <property type="entry name" value="Intergrase catalytic core"/>
    <property type="match status" value="1"/>
</dbReference>
<gene>
    <name evidence="9" type="ORF">EV672_1173</name>
</gene>
<evidence type="ECO:0000259" key="8">
    <source>
        <dbReference type="PROSITE" id="PS51900"/>
    </source>
</evidence>
<feature type="domain" description="Core-binding (CB)" evidence="8">
    <location>
        <begin position="318"/>
        <end position="422"/>
    </location>
</feature>
<dbReference type="InterPro" id="IPR013762">
    <property type="entry name" value="Integrase-like_cat_sf"/>
</dbReference>
<dbReference type="PROSITE" id="PS51898">
    <property type="entry name" value="TYR_RECOMBINASE"/>
    <property type="match status" value="1"/>
</dbReference>
<dbReference type="OrthoDB" id="8610787at2"/>
<comment type="similarity">
    <text evidence="1">Belongs to the 'phage' integrase family.</text>
</comment>
<dbReference type="CDD" id="cd00397">
    <property type="entry name" value="DNA_BRE_C"/>
    <property type="match status" value="1"/>
</dbReference>
<dbReference type="InterPro" id="IPR011010">
    <property type="entry name" value="DNA_brk_join_enz"/>
</dbReference>
<reference evidence="9 10" key="1">
    <citation type="submission" date="2019-03" db="EMBL/GenBank/DDBJ databases">
        <title>Genomic Encyclopedia of Type Strains, Phase IV (KMG-IV): sequencing the most valuable type-strain genomes for metagenomic binning, comparative biology and taxonomic classification.</title>
        <authorList>
            <person name="Goeker M."/>
        </authorList>
    </citation>
    <scope>NUCLEOTIDE SEQUENCE [LARGE SCALE GENOMIC DNA]</scope>
    <source>
        <strain evidence="9 10">DSM 11901</strain>
    </source>
</reference>
<dbReference type="SUPFAM" id="SSF56349">
    <property type="entry name" value="DNA breaking-rejoining enzymes"/>
    <property type="match status" value="1"/>
</dbReference>
<accession>A0A4R6QZW0</accession>
<dbReference type="GO" id="GO:0015074">
    <property type="term" value="P:DNA integration"/>
    <property type="evidence" value="ECO:0007669"/>
    <property type="project" value="UniProtKB-KW"/>
</dbReference>
<dbReference type="Proteomes" id="UP000294593">
    <property type="component" value="Unassembled WGS sequence"/>
</dbReference>
<protein>
    <submittedName>
        <fullName evidence="9">Site-specific recombinase XerD</fullName>
    </submittedName>
</protein>
<dbReference type="InterPro" id="IPR002104">
    <property type="entry name" value="Integrase_catalytic"/>
</dbReference>
<keyword evidence="4" id="KW-0233">DNA recombination</keyword>
<feature type="region of interest" description="Disordered" evidence="6">
    <location>
        <begin position="1"/>
        <end position="25"/>
    </location>
</feature>
<keyword evidence="2" id="KW-0229">DNA integration</keyword>
<comment type="caution">
    <text evidence="9">The sequence shown here is derived from an EMBL/GenBank/DDBJ whole genome shotgun (WGS) entry which is preliminary data.</text>
</comment>
<dbReference type="Gene3D" id="1.10.150.130">
    <property type="match status" value="1"/>
</dbReference>
<keyword evidence="10" id="KW-1185">Reference proteome</keyword>
<dbReference type="Pfam" id="PF00589">
    <property type="entry name" value="Phage_integrase"/>
    <property type="match status" value="1"/>
</dbReference>
<dbReference type="AlphaFoldDB" id="A0A4R6QZW0"/>
<feature type="domain" description="Tyr recombinase" evidence="7">
    <location>
        <begin position="447"/>
        <end position="678"/>
    </location>
</feature>
<dbReference type="InterPro" id="IPR022169">
    <property type="entry name" value="DUF3701"/>
</dbReference>
<dbReference type="PANTHER" id="PTHR30349:SF41">
    <property type="entry name" value="INTEGRASE_RECOMBINASE PROTEIN MJ0367-RELATED"/>
    <property type="match status" value="1"/>
</dbReference>